<name>A0A2Z3GZA5_9BACT</name>
<evidence type="ECO:0000256" key="5">
    <source>
        <dbReference type="ARBA" id="ARBA00022741"/>
    </source>
</evidence>
<dbReference type="EMBL" id="CP025958">
    <property type="protein sequence ID" value="AWM36646.1"/>
    <property type="molecule type" value="Genomic_DNA"/>
</dbReference>
<dbReference type="GO" id="GO:0005524">
    <property type="term" value="F:ATP binding"/>
    <property type="evidence" value="ECO:0007669"/>
    <property type="project" value="UniProtKB-KW"/>
</dbReference>
<feature type="domain" description="HPt" evidence="14">
    <location>
        <begin position="177"/>
        <end position="263"/>
    </location>
</feature>
<dbReference type="CDD" id="cd00088">
    <property type="entry name" value="HPT"/>
    <property type="match status" value="1"/>
</dbReference>
<dbReference type="SMART" id="SM00448">
    <property type="entry name" value="REC"/>
    <property type="match status" value="1"/>
</dbReference>
<dbReference type="InterPro" id="IPR036641">
    <property type="entry name" value="HPT_dom_sf"/>
</dbReference>
<gene>
    <name evidence="15" type="ORF">C1280_06150</name>
</gene>
<dbReference type="Proteomes" id="UP000245802">
    <property type="component" value="Chromosome"/>
</dbReference>
<dbReference type="GO" id="GO:0005886">
    <property type="term" value="C:plasma membrane"/>
    <property type="evidence" value="ECO:0007669"/>
    <property type="project" value="UniProtKB-SubCell"/>
</dbReference>
<evidence type="ECO:0000313" key="15">
    <source>
        <dbReference type="EMBL" id="AWM36646.1"/>
    </source>
</evidence>
<keyword evidence="3 11" id="KW-0597">Phosphoprotein</keyword>
<dbReference type="KEGG" id="gog:C1280_06150"/>
<keyword evidence="8" id="KW-0902">Two-component regulatory system</keyword>
<evidence type="ECO:0000256" key="9">
    <source>
        <dbReference type="ARBA" id="ARBA00023136"/>
    </source>
</evidence>
<evidence type="ECO:0000256" key="4">
    <source>
        <dbReference type="ARBA" id="ARBA00022692"/>
    </source>
</evidence>
<evidence type="ECO:0000259" key="14">
    <source>
        <dbReference type="PROSITE" id="PS50894"/>
    </source>
</evidence>
<dbReference type="PANTHER" id="PTHR45339">
    <property type="entry name" value="HYBRID SIGNAL TRANSDUCTION HISTIDINE KINASE J"/>
    <property type="match status" value="1"/>
</dbReference>
<protein>
    <submittedName>
        <fullName evidence="15">Response regulator</fullName>
    </submittedName>
</protein>
<keyword evidence="7" id="KW-1133">Transmembrane helix</keyword>
<dbReference type="PROSITE" id="PS50894">
    <property type="entry name" value="HPT"/>
    <property type="match status" value="1"/>
</dbReference>
<feature type="region of interest" description="Disordered" evidence="12">
    <location>
        <begin position="1"/>
        <end position="30"/>
    </location>
</feature>
<keyword evidence="2" id="KW-1003">Cell membrane</keyword>
<evidence type="ECO:0000256" key="11">
    <source>
        <dbReference type="PROSITE-ProRule" id="PRU00169"/>
    </source>
</evidence>
<dbReference type="GO" id="GO:0004672">
    <property type="term" value="F:protein kinase activity"/>
    <property type="evidence" value="ECO:0007669"/>
    <property type="project" value="UniProtKB-ARBA"/>
</dbReference>
<evidence type="ECO:0000256" key="7">
    <source>
        <dbReference type="ARBA" id="ARBA00022989"/>
    </source>
</evidence>
<evidence type="ECO:0000256" key="10">
    <source>
        <dbReference type="PROSITE-ProRule" id="PRU00110"/>
    </source>
</evidence>
<keyword evidence="5" id="KW-0547">Nucleotide-binding</keyword>
<dbReference type="Pfam" id="PF01627">
    <property type="entry name" value="Hpt"/>
    <property type="match status" value="1"/>
</dbReference>
<comment type="subcellular location">
    <subcellularLocation>
        <location evidence="1">Cell membrane</location>
        <topology evidence="1">Multi-pass membrane protein</topology>
    </subcellularLocation>
</comment>
<evidence type="ECO:0000259" key="13">
    <source>
        <dbReference type="PROSITE" id="PS50110"/>
    </source>
</evidence>
<dbReference type="InterPro" id="IPR008207">
    <property type="entry name" value="Sig_transdc_His_kin_Hpt_dom"/>
</dbReference>
<evidence type="ECO:0000256" key="2">
    <source>
        <dbReference type="ARBA" id="ARBA00022475"/>
    </source>
</evidence>
<dbReference type="Gene3D" id="3.40.50.2300">
    <property type="match status" value="1"/>
</dbReference>
<feature type="modified residue" description="Phosphohistidine" evidence="10">
    <location>
        <position position="216"/>
    </location>
</feature>
<evidence type="ECO:0000256" key="8">
    <source>
        <dbReference type="ARBA" id="ARBA00023012"/>
    </source>
</evidence>
<dbReference type="CDD" id="cd17546">
    <property type="entry name" value="REC_hyHK_CKI1_RcsC-like"/>
    <property type="match status" value="1"/>
</dbReference>
<keyword evidence="9" id="KW-0472">Membrane</keyword>
<evidence type="ECO:0000256" key="3">
    <source>
        <dbReference type="ARBA" id="ARBA00022553"/>
    </source>
</evidence>
<evidence type="ECO:0000256" key="1">
    <source>
        <dbReference type="ARBA" id="ARBA00004651"/>
    </source>
</evidence>
<dbReference type="SUPFAM" id="SSF47226">
    <property type="entry name" value="Histidine-containing phosphotransfer domain, HPT domain"/>
    <property type="match status" value="1"/>
</dbReference>
<dbReference type="PANTHER" id="PTHR45339:SF1">
    <property type="entry name" value="HYBRID SIGNAL TRANSDUCTION HISTIDINE KINASE J"/>
    <property type="match status" value="1"/>
</dbReference>
<dbReference type="RefSeq" id="WP_010047420.1">
    <property type="nucleotide sequence ID" value="NZ_CP025958.1"/>
</dbReference>
<proteinExistence type="predicted"/>
<dbReference type="GO" id="GO:0000160">
    <property type="term" value="P:phosphorelay signal transduction system"/>
    <property type="evidence" value="ECO:0007669"/>
    <property type="project" value="UniProtKB-KW"/>
</dbReference>
<dbReference type="OrthoDB" id="9813953at2"/>
<keyword evidence="16" id="KW-1185">Reference proteome</keyword>
<dbReference type="InterPro" id="IPR011006">
    <property type="entry name" value="CheY-like_superfamily"/>
</dbReference>
<organism evidence="15 16">
    <name type="scientific">Gemmata obscuriglobus</name>
    <dbReference type="NCBI Taxonomy" id="114"/>
    <lineage>
        <taxon>Bacteria</taxon>
        <taxon>Pseudomonadati</taxon>
        <taxon>Planctomycetota</taxon>
        <taxon>Planctomycetia</taxon>
        <taxon>Gemmatales</taxon>
        <taxon>Gemmataceae</taxon>
        <taxon>Gemmata</taxon>
    </lineage>
</organism>
<evidence type="ECO:0000256" key="12">
    <source>
        <dbReference type="SAM" id="MobiDB-lite"/>
    </source>
</evidence>
<dbReference type="AlphaFoldDB" id="A0A2Z3GZA5"/>
<dbReference type="Gene3D" id="1.20.120.160">
    <property type="entry name" value="HPT domain"/>
    <property type="match status" value="1"/>
</dbReference>
<feature type="domain" description="Response regulatory" evidence="13">
    <location>
        <begin position="37"/>
        <end position="151"/>
    </location>
</feature>
<keyword evidence="6" id="KW-0067">ATP-binding</keyword>
<evidence type="ECO:0000313" key="16">
    <source>
        <dbReference type="Proteomes" id="UP000245802"/>
    </source>
</evidence>
<reference evidence="15 16" key="1">
    <citation type="submission" date="2018-01" db="EMBL/GenBank/DDBJ databases">
        <title>G. obscuriglobus.</title>
        <authorList>
            <person name="Franke J."/>
            <person name="Blomberg W."/>
            <person name="Selmecki A."/>
        </authorList>
    </citation>
    <scope>NUCLEOTIDE SEQUENCE [LARGE SCALE GENOMIC DNA]</scope>
    <source>
        <strain evidence="15 16">DSM 5831</strain>
    </source>
</reference>
<dbReference type="SUPFAM" id="SSF52172">
    <property type="entry name" value="CheY-like"/>
    <property type="match status" value="1"/>
</dbReference>
<dbReference type="PROSITE" id="PS50110">
    <property type="entry name" value="RESPONSE_REGULATORY"/>
    <property type="match status" value="1"/>
</dbReference>
<keyword evidence="4" id="KW-0812">Transmembrane</keyword>
<dbReference type="InterPro" id="IPR001789">
    <property type="entry name" value="Sig_transdc_resp-reg_receiver"/>
</dbReference>
<dbReference type="Pfam" id="PF00072">
    <property type="entry name" value="Response_reg"/>
    <property type="match status" value="1"/>
</dbReference>
<feature type="modified residue" description="4-aspartylphosphate" evidence="11">
    <location>
        <position position="86"/>
    </location>
</feature>
<evidence type="ECO:0000256" key="6">
    <source>
        <dbReference type="ARBA" id="ARBA00022840"/>
    </source>
</evidence>
<accession>A0A2Z3GZA5</accession>
<sequence>MSLREVEMSESPDPAGLAEQSRPGSIPQDPAERLAGRVLLAADATETQSVLRHILERAGLEVEAVENGRTALELASGGAFDVILMDMQMREPGGYAAARALRRRGYSGAVVALAAHAQSCDEEKCLSAGCDTYLSKPVNPDKLLQVVRTYLSPDRWGMSCSPTWFDVPPSVGYGEAVPSGLAQLTADYCRALPEKVRAIGEALREGNMLRVSELAHQLRGSAGMYGLPHISAAAGSVEDACRAGCGAAQLDELVGYLLTAAHR</sequence>